<evidence type="ECO:0000313" key="5">
    <source>
        <dbReference type="EMBL" id="EDX16598.1"/>
    </source>
</evidence>
<name>B4NUF1_DROSI</name>
<evidence type="ECO:0000256" key="3">
    <source>
        <dbReference type="ARBA" id="ARBA00022833"/>
    </source>
</evidence>
<sequence>MFPGPNLYDYVICPNAGSHLVMLSNMPFHLPRCAKKFPSANLARCPYNSTHLYTIDDIFEHVIQCPSFISGSEEKKELKETVEDWDAEPPVPTYNPNIHCVANPIIRSLHGATRSARQEFRKRERKRLMDLNNFP</sequence>
<protein>
    <submittedName>
        <fullName evidence="5">GD24515</fullName>
    </submittedName>
</protein>
<dbReference type="Pfam" id="PF05253">
    <property type="entry name" value="zf-U11-48K"/>
    <property type="match status" value="1"/>
</dbReference>
<reference evidence="5 6" key="1">
    <citation type="journal article" date="2007" name="Nature">
        <title>Evolution of genes and genomes on the Drosophila phylogeny.</title>
        <authorList>
            <consortium name="Drosophila 12 Genomes Consortium"/>
            <person name="Clark A.G."/>
            <person name="Eisen M.B."/>
            <person name="Smith D.R."/>
            <person name="Bergman C.M."/>
            <person name="Oliver B."/>
            <person name="Markow T.A."/>
            <person name="Kaufman T.C."/>
            <person name="Kellis M."/>
            <person name="Gelbart W."/>
            <person name="Iyer V.N."/>
            <person name="Pollard D.A."/>
            <person name="Sackton T.B."/>
            <person name="Larracuente A.M."/>
            <person name="Singh N.D."/>
            <person name="Abad J.P."/>
            <person name="Abt D.N."/>
            <person name="Adryan B."/>
            <person name="Aguade M."/>
            <person name="Akashi H."/>
            <person name="Anderson W.W."/>
            <person name="Aquadro C.F."/>
            <person name="Ardell D.H."/>
            <person name="Arguello R."/>
            <person name="Artieri C.G."/>
            <person name="Barbash D.A."/>
            <person name="Barker D."/>
            <person name="Barsanti P."/>
            <person name="Batterham P."/>
            <person name="Batzoglou S."/>
            <person name="Begun D."/>
            <person name="Bhutkar A."/>
            <person name="Blanco E."/>
            <person name="Bosak S.A."/>
            <person name="Bradley R.K."/>
            <person name="Brand A.D."/>
            <person name="Brent M.R."/>
            <person name="Brooks A.N."/>
            <person name="Brown R.H."/>
            <person name="Butlin R.K."/>
            <person name="Caggese C."/>
            <person name="Calvi B.R."/>
            <person name="Bernardo de Carvalho A."/>
            <person name="Caspi A."/>
            <person name="Castrezana S."/>
            <person name="Celniker S.E."/>
            <person name="Chang J.L."/>
            <person name="Chapple C."/>
            <person name="Chatterji S."/>
            <person name="Chinwalla A."/>
            <person name="Civetta A."/>
            <person name="Clifton S.W."/>
            <person name="Comeron J.M."/>
            <person name="Costello J.C."/>
            <person name="Coyne J.A."/>
            <person name="Daub J."/>
            <person name="David R.G."/>
            <person name="Delcher A.L."/>
            <person name="Delehaunty K."/>
            <person name="Do C.B."/>
            <person name="Ebling H."/>
            <person name="Edwards K."/>
            <person name="Eickbush T."/>
            <person name="Evans J.D."/>
            <person name="Filipski A."/>
            <person name="Findeiss S."/>
            <person name="Freyhult E."/>
            <person name="Fulton L."/>
            <person name="Fulton R."/>
            <person name="Garcia A.C."/>
            <person name="Gardiner A."/>
            <person name="Garfield D.A."/>
            <person name="Garvin B.E."/>
            <person name="Gibson G."/>
            <person name="Gilbert D."/>
            <person name="Gnerre S."/>
            <person name="Godfrey J."/>
            <person name="Good R."/>
            <person name="Gotea V."/>
            <person name="Gravely B."/>
            <person name="Greenberg A.J."/>
            <person name="Griffiths-Jones S."/>
            <person name="Gross S."/>
            <person name="Guigo R."/>
            <person name="Gustafson E.A."/>
            <person name="Haerty W."/>
            <person name="Hahn M.W."/>
            <person name="Halligan D.L."/>
            <person name="Halpern A.L."/>
            <person name="Halter G.M."/>
            <person name="Han M.V."/>
            <person name="Heger A."/>
            <person name="Hillier L."/>
            <person name="Hinrichs A.S."/>
            <person name="Holmes I."/>
            <person name="Hoskins R.A."/>
            <person name="Hubisz M.J."/>
            <person name="Hultmark D."/>
            <person name="Huntley M.A."/>
            <person name="Jaffe D.B."/>
            <person name="Jagadeeshan S."/>
            <person name="Jeck W.R."/>
            <person name="Johnson J."/>
            <person name="Jones C.D."/>
            <person name="Jordan W.C."/>
            <person name="Karpen G.H."/>
            <person name="Kataoka E."/>
            <person name="Keightley P.D."/>
            <person name="Kheradpour P."/>
            <person name="Kirkness E.F."/>
            <person name="Koerich L.B."/>
            <person name="Kristiansen K."/>
            <person name="Kudrna D."/>
            <person name="Kulathinal R.J."/>
            <person name="Kumar S."/>
            <person name="Kwok R."/>
            <person name="Lander E."/>
            <person name="Langley C.H."/>
            <person name="Lapoint R."/>
            <person name="Lazzaro B.P."/>
            <person name="Lee S.J."/>
            <person name="Levesque L."/>
            <person name="Li R."/>
            <person name="Lin C.F."/>
            <person name="Lin M.F."/>
            <person name="Lindblad-Toh K."/>
            <person name="Llopart A."/>
            <person name="Long M."/>
            <person name="Low L."/>
            <person name="Lozovsky E."/>
            <person name="Lu J."/>
            <person name="Luo M."/>
            <person name="Machado C.A."/>
            <person name="Makalowski W."/>
            <person name="Marzo M."/>
            <person name="Matsuda M."/>
            <person name="Matzkin L."/>
            <person name="McAllister B."/>
            <person name="McBride C.S."/>
            <person name="McKernan B."/>
            <person name="McKernan K."/>
            <person name="Mendez-Lago M."/>
            <person name="Minx P."/>
            <person name="Mollenhauer M.U."/>
            <person name="Montooth K."/>
            <person name="Mount S.M."/>
            <person name="Mu X."/>
            <person name="Myers E."/>
            <person name="Negre B."/>
            <person name="Newfeld S."/>
            <person name="Nielsen R."/>
            <person name="Noor M.A."/>
            <person name="O'Grady P."/>
            <person name="Pachter L."/>
            <person name="Papaceit M."/>
            <person name="Parisi M.J."/>
            <person name="Parisi M."/>
            <person name="Parts L."/>
            <person name="Pedersen J.S."/>
            <person name="Pesole G."/>
            <person name="Phillippy A.M."/>
            <person name="Ponting C.P."/>
            <person name="Pop M."/>
            <person name="Porcelli D."/>
            <person name="Powell J.R."/>
            <person name="Prohaska S."/>
            <person name="Pruitt K."/>
            <person name="Puig M."/>
            <person name="Quesneville H."/>
            <person name="Ram K.R."/>
            <person name="Rand D."/>
            <person name="Rasmussen M.D."/>
            <person name="Reed L.K."/>
            <person name="Reenan R."/>
            <person name="Reily A."/>
            <person name="Remington K.A."/>
            <person name="Rieger T.T."/>
            <person name="Ritchie M.G."/>
            <person name="Robin C."/>
            <person name="Rogers Y.H."/>
            <person name="Rohde C."/>
            <person name="Rozas J."/>
            <person name="Rubenfield M.J."/>
            <person name="Ruiz A."/>
            <person name="Russo S."/>
            <person name="Salzberg S.L."/>
            <person name="Sanchez-Gracia A."/>
            <person name="Saranga D.J."/>
            <person name="Sato H."/>
            <person name="Schaeffer S.W."/>
            <person name="Schatz M.C."/>
            <person name="Schlenke T."/>
            <person name="Schwartz R."/>
            <person name="Segarra C."/>
            <person name="Singh R.S."/>
            <person name="Sirot L."/>
            <person name="Sirota M."/>
            <person name="Sisneros N.B."/>
            <person name="Smith C.D."/>
            <person name="Smith T.F."/>
            <person name="Spieth J."/>
            <person name="Stage D.E."/>
            <person name="Stark A."/>
            <person name="Stephan W."/>
            <person name="Strausberg R.L."/>
            <person name="Strempel S."/>
            <person name="Sturgill D."/>
            <person name="Sutton G."/>
            <person name="Sutton G.G."/>
            <person name="Tao W."/>
            <person name="Teichmann S."/>
            <person name="Tobari Y.N."/>
            <person name="Tomimura Y."/>
            <person name="Tsolas J.M."/>
            <person name="Valente V.L."/>
            <person name="Venter E."/>
            <person name="Venter J.C."/>
            <person name="Vicario S."/>
            <person name="Vieira F.G."/>
            <person name="Vilella A.J."/>
            <person name="Villasante A."/>
            <person name="Walenz B."/>
            <person name="Wang J."/>
            <person name="Wasserman M."/>
            <person name="Watts T."/>
            <person name="Wilson D."/>
            <person name="Wilson R.K."/>
            <person name="Wing R.A."/>
            <person name="Wolfner M.F."/>
            <person name="Wong A."/>
            <person name="Wong G.K."/>
            <person name="Wu C.I."/>
            <person name="Wu G."/>
            <person name="Yamamoto D."/>
            <person name="Yang H.P."/>
            <person name="Yang S.P."/>
            <person name="Yorke J.A."/>
            <person name="Yoshida K."/>
            <person name="Zdobnov E."/>
            <person name="Zhang P."/>
            <person name="Zhang Y."/>
            <person name="Zimin A.V."/>
            <person name="Baldwin J."/>
            <person name="Abdouelleil A."/>
            <person name="Abdulkadir J."/>
            <person name="Abebe A."/>
            <person name="Abera B."/>
            <person name="Abreu J."/>
            <person name="Acer S.C."/>
            <person name="Aftuck L."/>
            <person name="Alexander A."/>
            <person name="An P."/>
            <person name="Anderson E."/>
            <person name="Anderson S."/>
            <person name="Arachi H."/>
            <person name="Azer M."/>
            <person name="Bachantsang P."/>
            <person name="Barry A."/>
            <person name="Bayul T."/>
            <person name="Berlin A."/>
            <person name="Bessette D."/>
            <person name="Bloom T."/>
            <person name="Blye J."/>
            <person name="Boguslavskiy L."/>
            <person name="Bonnet C."/>
            <person name="Boukhgalter B."/>
            <person name="Bourzgui I."/>
            <person name="Brown A."/>
            <person name="Cahill P."/>
            <person name="Channer S."/>
            <person name="Cheshatsang Y."/>
            <person name="Chuda L."/>
            <person name="Citroen M."/>
            <person name="Collymore A."/>
            <person name="Cooke P."/>
            <person name="Costello M."/>
            <person name="D'Aco K."/>
            <person name="Daza R."/>
            <person name="De Haan G."/>
            <person name="DeGray S."/>
            <person name="DeMaso C."/>
            <person name="Dhargay N."/>
            <person name="Dooley K."/>
            <person name="Dooley E."/>
            <person name="Doricent M."/>
            <person name="Dorje P."/>
            <person name="Dorjee K."/>
            <person name="Dupes A."/>
            <person name="Elong R."/>
            <person name="Falk J."/>
            <person name="Farina A."/>
            <person name="Faro S."/>
            <person name="Ferguson D."/>
            <person name="Fisher S."/>
            <person name="Foley C.D."/>
            <person name="Franke A."/>
            <person name="Friedrich D."/>
            <person name="Gadbois L."/>
            <person name="Gearin G."/>
            <person name="Gearin C.R."/>
            <person name="Giannoukos G."/>
            <person name="Goode T."/>
            <person name="Graham J."/>
            <person name="Grandbois E."/>
            <person name="Grewal S."/>
            <person name="Gyaltsen K."/>
            <person name="Hafez N."/>
            <person name="Hagos B."/>
            <person name="Hall J."/>
            <person name="Henson C."/>
            <person name="Hollinger A."/>
            <person name="Honan T."/>
            <person name="Huard M.D."/>
            <person name="Hughes L."/>
            <person name="Hurhula B."/>
            <person name="Husby M.E."/>
            <person name="Kamat A."/>
            <person name="Kanga B."/>
            <person name="Kashin S."/>
            <person name="Khazanovich D."/>
            <person name="Kisner P."/>
            <person name="Lance K."/>
            <person name="Lara M."/>
            <person name="Lee W."/>
            <person name="Lennon N."/>
            <person name="Letendre F."/>
            <person name="LeVine R."/>
            <person name="Lipovsky A."/>
            <person name="Liu X."/>
            <person name="Liu J."/>
            <person name="Liu S."/>
            <person name="Lokyitsang T."/>
            <person name="Lokyitsang Y."/>
            <person name="Lubonja R."/>
            <person name="Lui A."/>
            <person name="MacDonald P."/>
            <person name="Magnisalis V."/>
            <person name="Maru K."/>
            <person name="Matthews C."/>
            <person name="McCusker W."/>
            <person name="McDonough S."/>
            <person name="Mehta T."/>
            <person name="Meldrim J."/>
            <person name="Meneus L."/>
            <person name="Mihai O."/>
            <person name="Mihalev A."/>
            <person name="Mihova T."/>
            <person name="Mittelman R."/>
            <person name="Mlenga V."/>
            <person name="Montmayeur A."/>
            <person name="Mulrain L."/>
            <person name="Navidi A."/>
            <person name="Naylor J."/>
            <person name="Negash T."/>
            <person name="Nguyen T."/>
            <person name="Nguyen N."/>
            <person name="Nicol R."/>
            <person name="Norbu C."/>
            <person name="Norbu N."/>
            <person name="Novod N."/>
            <person name="O'Neill B."/>
            <person name="Osman S."/>
            <person name="Markiewicz E."/>
            <person name="Oyono O.L."/>
            <person name="Patti C."/>
            <person name="Phunkhang P."/>
            <person name="Pierre F."/>
            <person name="Priest M."/>
            <person name="Raghuraman S."/>
            <person name="Rege F."/>
            <person name="Reyes R."/>
            <person name="Rise C."/>
            <person name="Rogov P."/>
            <person name="Ross K."/>
            <person name="Ryan E."/>
            <person name="Settipalli S."/>
            <person name="Shea T."/>
            <person name="Sherpa N."/>
            <person name="Shi L."/>
            <person name="Shih D."/>
            <person name="Sparrow T."/>
            <person name="Spaulding J."/>
            <person name="Stalker J."/>
            <person name="Stange-Thomann N."/>
            <person name="Stavropoulos S."/>
            <person name="Stone C."/>
            <person name="Strader C."/>
            <person name="Tesfaye S."/>
            <person name="Thomson T."/>
            <person name="Thoulutsang Y."/>
            <person name="Thoulutsang D."/>
            <person name="Topham K."/>
            <person name="Topping I."/>
            <person name="Tsamla T."/>
            <person name="Vassiliev H."/>
            <person name="Vo A."/>
            <person name="Wangchuk T."/>
            <person name="Wangdi T."/>
            <person name="Weiand M."/>
            <person name="Wilkinson J."/>
            <person name="Wilson A."/>
            <person name="Yadav S."/>
            <person name="Young G."/>
            <person name="Yu Q."/>
            <person name="Zembek L."/>
            <person name="Zhong D."/>
            <person name="Zimmer A."/>
            <person name="Zwirko Z."/>
            <person name="Jaffe D.B."/>
            <person name="Alvarez P."/>
            <person name="Brockman W."/>
            <person name="Butler J."/>
            <person name="Chin C."/>
            <person name="Gnerre S."/>
            <person name="Grabherr M."/>
            <person name="Kleber M."/>
            <person name="Mauceli E."/>
            <person name="MacCallum I."/>
        </authorList>
    </citation>
    <scope>NUCLEOTIDE SEQUENCE [LARGE SCALE GENOMIC DNA]</scope>
    <source>
        <strain evidence="6">white501</strain>
    </source>
</reference>
<dbReference type="Bgee" id="FBgn0195850">
    <property type="expression patterns" value="Expressed in female reproductive system and 3 other cell types or tissues"/>
</dbReference>
<keyword evidence="3" id="KW-0862">Zinc</keyword>
<dbReference type="GO" id="GO:0008270">
    <property type="term" value="F:zinc ion binding"/>
    <property type="evidence" value="ECO:0007669"/>
    <property type="project" value="UniProtKB-KW"/>
</dbReference>
<dbReference type="OrthoDB" id="5839404at2759"/>
<dbReference type="STRING" id="7240.B4NUF1"/>
<evidence type="ECO:0000313" key="6">
    <source>
        <dbReference type="Proteomes" id="UP000000304"/>
    </source>
</evidence>
<proteinExistence type="predicted"/>
<keyword evidence="6" id="KW-1185">Reference proteome</keyword>
<keyword evidence="2" id="KW-0863">Zinc-finger</keyword>
<feature type="domain" description="CHHC U11-48K-type" evidence="4">
    <location>
        <begin position="42"/>
        <end position="69"/>
    </location>
</feature>
<dbReference type="InterPro" id="IPR022776">
    <property type="entry name" value="TRM13/UPF0224_CHHC_Znf_dom"/>
</dbReference>
<evidence type="ECO:0000256" key="2">
    <source>
        <dbReference type="ARBA" id="ARBA00022771"/>
    </source>
</evidence>
<accession>B4NUF1</accession>
<evidence type="ECO:0000259" key="4">
    <source>
        <dbReference type="PROSITE" id="PS51800"/>
    </source>
</evidence>
<dbReference type="PhylomeDB" id="B4NUF1"/>
<dbReference type="AlphaFoldDB" id="B4NUF1"/>
<gene>
    <name evidence="5" type="primary">Dsim\GD24515</name>
    <name evidence="5" type="ORF">Dsim_GD24515</name>
</gene>
<dbReference type="Proteomes" id="UP000000304">
    <property type="component" value="Unassembled WGS sequence"/>
</dbReference>
<dbReference type="HOGENOM" id="CLU_105561_1_0_1"/>
<dbReference type="EMBL" id="CH983927">
    <property type="protein sequence ID" value="EDX16598.1"/>
    <property type="molecule type" value="Genomic_DNA"/>
</dbReference>
<dbReference type="PROSITE" id="PS51800">
    <property type="entry name" value="ZF_CHHC_U11_48K"/>
    <property type="match status" value="1"/>
</dbReference>
<keyword evidence="1" id="KW-0479">Metal-binding</keyword>
<evidence type="ECO:0000256" key="1">
    <source>
        <dbReference type="ARBA" id="ARBA00022723"/>
    </source>
</evidence>
<dbReference type="OMA" id="LARCPYN"/>
<organism evidence="5 6">
    <name type="scientific">Drosophila simulans</name>
    <name type="common">Fruit fly</name>
    <dbReference type="NCBI Taxonomy" id="7240"/>
    <lineage>
        <taxon>Eukaryota</taxon>
        <taxon>Metazoa</taxon>
        <taxon>Ecdysozoa</taxon>
        <taxon>Arthropoda</taxon>
        <taxon>Hexapoda</taxon>
        <taxon>Insecta</taxon>
        <taxon>Pterygota</taxon>
        <taxon>Neoptera</taxon>
        <taxon>Endopterygota</taxon>
        <taxon>Diptera</taxon>
        <taxon>Brachycera</taxon>
        <taxon>Muscomorpha</taxon>
        <taxon>Ephydroidea</taxon>
        <taxon>Drosophilidae</taxon>
        <taxon>Drosophila</taxon>
        <taxon>Sophophora</taxon>
    </lineage>
</organism>